<keyword evidence="5 17" id="KW-0645">Protease</keyword>
<dbReference type="GO" id="GO:0006627">
    <property type="term" value="P:protein processing involved in protein targeting to mitochondrion"/>
    <property type="evidence" value="ECO:0007669"/>
    <property type="project" value="InterPro"/>
</dbReference>
<keyword evidence="8" id="KW-0378">Hydrolase</keyword>
<evidence type="ECO:0000313" key="17">
    <source>
        <dbReference type="RefSeq" id="XP_014468080.1"/>
    </source>
</evidence>
<sequence length="159" mass="17736">MRIARFVSNVIIGIPVGIAFCDIVGYVARVEGISMQPALNPDTRYPDYVFLNRWAVRNQHIQRGDVVCVISPKVPSQTLIKRVVGLPGDIIDTHGYKINALQVPEGYCWLEGDHTGHSLDSNTFGPISLGLVIAKATYIVWPPNRWQQLHSAKFNHESC</sequence>
<comment type="subcellular location">
    <subcellularLocation>
        <location evidence="1">Mitochondrion inner membrane</location>
        <topology evidence="1">Single-pass membrane protein</topology>
    </subcellularLocation>
</comment>
<feature type="domain" description="Peptidase S26" evidence="15">
    <location>
        <begin position="102"/>
        <end position="141"/>
    </location>
</feature>
<evidence type="ECO:0000256" key="8">
    <source>
        <dbReference type="ARBA" id="ARBA00022801"/>
    </source>
</evidence>
<evidence type="ECO:0000256" key="1">
    <source>
        <dbReference type="ARBA" id="ARBA00004434"/>
    </source>
</evidence>
<dbReference type="Proteomes" id="UP000515204">
    <property type="component" value="Unplaced"/>
</dbReference>
<evidence type="ECO:0000256" key="12">
    <source>
        <dbReference type="ARBA" id="ARBA00032718"/>
    </source>
</evidence>
<evidence type="ECO:0000256" key="6">
    <source>
        <dbReference type="ARBA" id="ARBA00022692"/>
    </source>
</evidence>
<comment type="similarity">
    <text evidence="2">Belongs to the peptidase S26 family. IMP2 subfamily.</text>
</comment>
<dbReference type="InterPro" id="IPR036286">
    <property type="entry name" value="LexA/Signal_pep-like_sf"/>
</dbReference>
<dbReference type="RefSeq" id="XP_014468080.1">
    <property type="nucleotide sequence ID" value="XM_014612594.1"/>
</dbReference>
<feature type="active site" evidence="13">
    <location>
        <position position="34"/>
    </location>
</feature>
<feature type="active site" evidence="13">
    <location>
        <position position="81"/>
    </location>
</feature>
<evidence type="ECO:0000256" key="2">
    <source>
        <dbReference type="ARBA" id="ARBA00007066"/>
    </source>
</evidence>
<dbReference type="Gene3D" id="2.10.109.10">
    <property type="entry name" value="Umud Fragment, subunit A"/>
    <property type="match status" value="1"/>
</dbReference>
<evidence type="ECO:0000256" key="3">
    <source>
        <dbReference type="ARBA" id="ARBA00011805"/>
    </source>
</evidence>
<dbReference type="GO" id="GO:0042720">
    <property type="term" value="C:mitochondrial inner membrane peptidase complex"/>
    <property type="evidence" value="ECO:0007669"/>
    <property type="project" value="InterPro"/>
</dbReference>
<dbReference type="FunFam" id="2.10.109.10:FF:000005">
    <property type="entry name" value="Mitochondrial inner membrane protease subunit"/>
    <property type="match status" value="1"/>
</dbReference>
<protein>
    <recommendedName>
        <fullName evidence="4">Mitochondrial inner membrane protease subunit 2</fullName>
    </recommendedName>
    <alternativeName>
        <fullName evidence="12">IMP2-like protein</fullName>
    </alternativeName>
</protein>
<evidence type="ECO:0000259" key="15">
    <source>
        <dbReference type="Pfam" id="PF10502"/>
    </source>
</evidence>
<organism evidence="16 17">
    <name type="scientific">Dinoponera quadriceps</name>
    <name type="common">South American ant</name>
    <dbReference type="NCBI Taxonomy" id="609295"/>
    <lineage>
        <taxon>Eukaryota</taxon>
        <taxon>Metazoa</taxon>
        <taxon>Ecdysozoa</taxon>
        <taxon>Arthropoda</taxon>
        <taxon>Hexapoda</taxon>
        <taxon>Insecta</taxon>
        <taxon>Pterygota</taxon>
        <taxon>Neoptera</taxon>
        <taxon>Endopterygota</taxon>
        <taxon>Hymenoptera</taxon>
        <taxon>Apocrita</taxon>
        <taxon>Aculeata</taxon>
        <taxon>Formicoidea</taxon>
        <taxon>Formicidae</taxon>
        <taxon>Ponerinae</taxon>
        <taxon>Ponerini</taxon>
        <taxon>Dinoponera</taxon>
    </lineage>
</organism>
<dbReference type="PANTHER" id="PTHR46041:SF2">
    <property type="entry name" value="MITOCHONDRIAL INNER MEMBRANE PROTEASE SUBUNIT 2"/>
    <property type="match status" value="1"/>
</dbReference>
<dbReference type="GeneID" id="106741034"/>
<dbReference type="OrthoDB" id="9996127at2759"/>
<feature type="domain" description="Peptidase S26" evidence="15">
    <location>
        <begin position="6"/>
        <end position="97"/>
    </location>
</feature>
<dbReference type="AlphaFoldDB" id="A0A6P3WPL0"/>
<keyword evidence="6 14" id="KW-0812">Transmembrane</keyword>
<keyword evidence="9 14" id="KW-1133">Transmembrane helix</keyword>
<keyword evidence="11 14" id="KW-0472">Membrane</keyword>
<comment type="subunit">
    <text evidence="3">Heterodimer of 2 subunits, IMMPL1 and IMMPL2.</text>
</comment>
<gene>
    <name evidence="17" type="primary">LOC106741034</name>
</gene>
<evidence type="ECO:0000256" key="7">
    <source>
        <dbReference type="ARBA" id="ARBA00022792"/>
    </source>
</evidence>
<keyword evidence="10" id="KW-0496">Mitochondrion</keyword>
<dbReference type="PRINTS" id="PR00727">
    <property type="entry name" value="LEADERPTASE"/>
</dbReference>
<proteinExistence type="inferred from homology"/>
<keyword evidence="7" id="KW-0999">Mitochondrion inner membrane</keyword>
<evidence type="ECO:0000256" key="9">
    <source>
        <dbReference type="ARBA" id="ARBA00022989"/>
    </source>
</evidence>
<evidence type="ECO:0000256" key="13">
    <source>
        <dbReference type="PIRSR" id="PIRSR600223-1"/>
    </source>
</evidence>
<dbReference type="GO" id="GO:0004252">
    <property type="term" value="F:serine-type endopeptidase activity"/>
    <property type="evidence" value="ECO:0007669"/>
    <property type="project" value="InterPro"/>
</dbReference>
<dbReference type="InterPro" id="IPR019533">
    <property type="entry name" value="Peptidase_S26"/>
</dbReference>
<dbReference type="InterPro" id="IPR000223">
    <property type="entry name" value="Pept_S26A_signal_pept_1"/>
</dbReference>
<keyword evidence="16" id="KW-1185">Reference proteome</keyword>
<reference evidence="17" key="1">
    <citation type="submission" date="2025-08" db="UniProtKB">
        <authorList>
            <consortium name="RefSeq"/>
        </authorList>
    </citation>
    <scope>IDENTIFICATION</scope>
</reference>
<evidence type="ECO:0000256" key="10">
    <source>
        <dbReference type="ARBA" id="ARBA00023128"/>
    </source>
</evidence>
<evidence type="ECO:0000256" key="4">
    <source>
        <dbReference type="ARBA" id="ARBA00013650"/>
    </source>
</evidence>
<dbReference type="KEGG" id="dqu:106741034"/>
<dbReference type="Pfam" id="PF10502">
    <property type="entry name" value="Peptidase_S26"/>
    <property type="match status" value="2"/>
</dbReference>
<accession>A0A6P3WPL0</accession>
<evidence type="ECO:0000313" key="16">
    <source>
        <dbReference type="Proteomes" id="UP000515204"/>
    </source>
</evidence>
<evidence type="ECO:0000256" key="11">
    <source>
        <dbReference type="ARBA" id="ARBA00023136"/>
    </source>
</evidence>
<dbReference type="CDD" id="cd06530">
    <property type="entry name" value="S26_SPase_I"/>
    <property type="match status" value="1"/>
</dbReference>
<name>A0A6P3WPL0_DINQU</name>
<dbReference type="PANTHER" id="PTHR46041">
    <property type="entry name" value="MITOCHONDRIAL INNER MEMBRANE PROTEASE SUBUNIT 2"/>
    <property type="match status" value="1"/>
</dbReference>
<dbReference type="SUPFAM" id="SSF51306">
    <property type="entry name" value="LexA/Signal peptidase"/>
    <property type="match status" value="1"/>
</dbReference>
<feature type="transmembrane region" description="Helical" evidence="14">
    <location>
        <begin position="6"/>
        <end position="28"/>
    </location>
</feature>
<dbReference type="GO" id="GO:0006465">
    <property type="term" value="P:signal peptide processing"/>
    <property type="evidence" value="ECO:0007669"/>
    <property type="project" value="InterPro"/>
</dbReference>
<evidence type="ECO:0000256" key="14">
    <source>
        <dbReference type="SAM" id="Phobius"/>
    </source>
</evidence>
<evidence type="ECO:0000256" key="5">
    <source>
        <dbReference type="ARBA" id="ARBA00022670"/>
    </source>
</evidence>
<dbReference type="InterPro" id="IPR037730">
    <property type="entry name" value="IMP2"/>
</dbReference>